<gene>
    <name evidence="3" type="ORF">D0Y65_042010</name>
</gene>
<dbReference type="FunFam" id="1.20.1050.10:FF:000097">
    <property type="entry name" value="Glutathione S-transferase U20"/>
    <property type="match status" value="1"/>
</dbReference>
<comment type="subcellular location">
    <subcellularLocation>
        <location evidence="1">Cytoplasm</location>
        <location evidence="1">Cytosol</location>
    </subcellularLocation>
</comment>
<dbReference type="InterPro" id="IPR036282">
    <property type="entry name" value="Glutathione-S-Trfase_C_sf"/>
</dbReference>
<dbReference type="PANTHER" id="PTHR11260">
    <property type="entry name" value="GLUTATHIONE S-TRANSFERASE, GST, SUPERFAMILY, GST DOMAIN CONTAINING"/>
    <property type="match status" value="1"/>
</dbReference>
<comment type="caution">
    <text evidence="3">The sequence shown here is derived from an EMBL/GenBank/DDBJ whole genome shotgun (WGS) entry which is preliminary data.</text>
</comment>
<accession>A0A445GY54</accession>
<comment type="catalytic activity">
    <reaction evidence="1">
        <text>RX + glutathione = an S-substituted glutathione + a halide anion + H(+)</text>
        <dbReference type="Rhea" id="RHEA:16437"/>
        <dbReference type="ChEBI" id="CHEBI:15378"/>
        <dbReference type="ChEBI" id="CHEBI:16042"/>
        <dbReference type="ChEBI" id="CHEBI:17792"/>
        <dbReference type="ChEBI" id="CHEBI:57925"/>
        <dbReference type="ChEBI" id="CHEBI:90779"/>
        <dbReference type="EC" id="2.5.1.18"/>
    </reaction>
</comment>
<dbReference type="GO" id="GO:0006749">
    <property type="term" value="P:glutathione metabolic process"/>
    <property type="evidence" value="ECO:0007669"/>
    <property type="project" value="InterPro"/>
</dbReference>
<comment type="function">
    <text evidence="1">Is involved in the conjugation of reduced glutathione to a wide number of exogenous and endogenous hydrophobic electrophiles.</text>
</comment>
<evidence type="ECO:0000313" key="4">
    <source>
        <dbReference type="Proteomes" id="UP000289340"/>
    </source>
</evidence>
<dbReference type="InterPro" id="IPR045074">
    <property type="entry name" value="GST_C_Tau"/>
</dbReference>
<dbReference type="Proteomes" id="UP000289340">
    <property type="component" value="Chromosome 15"/>
</dbReference>
<name>A0A445GY54_GLYSO</name>
<dbReference type="GO" id="GO:0005829">
    <property type="term" value="C:cytosol"/>
    <property type="evidence" value="ECO:0007669"/>
    <property type="project" value="UniProtKB-SubCell"/>
</dbReference>
<keyword evidence="1 3" id="KW-0808">Transferase</keyword>
<keyword evidence="1" id="KW-0963">Cytoplasm</keyword>
<protein>
    <recommendedName>
        <fullName evidence="1">Glutathione S-transferase</fullName>
        <ecNumber evidence="1">2.5.1.18</ecNumber>
    </recommendedName>
</protein>
<proteinExistence type="inferred from homology"/>
<dbReference type="PROSITE" id="PS50405">
    <property type="entry name" value="GST_CTER"/>
    <property type="match status" value="1"/>
</dbReference>
<dbReference type="AlphaFoldDB" id="A0A445GY54"/>
<evidence type="ECO:0000259" key="2">
    <source>
        <dbReference type="PROSITE" id="PS50405"/>
    </source>
</evidence>
<dbReference type="InterPro" id="IPR045073">
    <property type="entry name" value="Omega/Tau-like"/>
</dbReference>
<sequence>MVDPYLSPSSFLSTCIDEVWKQEKQLFSDDPHYRARARFWIDLFDKKIADYGMRLWASKGEDQEAAKKEFLECMKLLENELRDKPYFASDCFGLLDIDFTTKK</sequence>
<dbReference type="SUPFAM" id="SSF47616">
    <property type="entry name" value="GST C-terminal domain-like"/>
    <property type="match status" value="1"/>
</dbReference>
<dbReference type="InterPro" id="IPR010987">
    <property type="entry name" value="Glutathione-S-Trfase_C-like"/>
</dbReference>
<dbReference type="GO" id="GO:0004364">
    <property type="term" value="F:glutathione transferase activity"/>
    <property type="evidence" value="ECO:0007669"/>
    <property type="project" value="UniProtKB-UniRule"/>
</dbReference>
<evidence type="ECO:0000313" key="3">
    <source>
        <dbReference type="EMBL" id="RZB66189.1"/>
    </source>
</evidence>
<reference evidence="3 4" key="1">
    <citation type="submission" date="2018-09" db="EMBL/GenBank/DDBJ databases">
        <title>A high-quality reference genome of wild soybean provides a powerful tool to mine soybean genomes.</title>
        <authorList>
            <person name="Xie M."/>
            <person name="Chung C.Y.L."/>
            <person name="Li M.-W."/>
            <person name="Wong F.-L."/>
            <person name="Chan T.-F."/>
            <person name="Lam H.-M."/>
        </authorList>
    </citation>
    <scope>NUCLEOTIDE SEQUENCE [LARGE SCALE GENOMIC DNA]</scope>
    <source>
        <strain evidence="4">cv. W05</strain>
        <tissue evidence="3">Hypocotyl of etiolated seedlings</tissue>
    </source>
</reference>
<dbReference type="EC" id="2.5.1.18" evidence="1"/>
<dbReference type="PANTHER" id="PTHR11260:SF725">
    <property type="entry name" value="GLUTATHIONE TRANSFERASE"/>
    <property type="match status" value="1"/>
</dbReference>
<evidence type="ECO:0000256" key="1">
    <source>
        <dbReference type="RuleBase" id="RU369102"/>
    </source>
</evidence>
<dbReference type="EMBL" id="QZWG01000015">
    <property type="protein sequence ID" value="RZB66189.1"/>
    <property type="molecule type" value="Genomic_DNA"/>
</dbReference>
<dbReference type="SMR" id="A0A445GY54"/>
<dbReference type="Gene3D" id="1.20.1050.10">
    <property type="match status" value="1"/>
</dbReference>
<keyword evidence="4" id="KW-1185">Reference proteome</keyword>
<organism evidence="3 4">
    <name type="scientific">Glycine soja</name>
    <name type="common">Wild soybean</name>
    <dbReference type="NCBI Taxonomy" id="3848"/>
    <lineage>
        <taxon>Eukaryota</taxon>
        <taxon>Viridiplantae</taxon>
        <taxon>Streptophyta</taxon>
        <taxon>Embryophyta</taxon>
        <taxon>Tracheophyta</taxon>
        <taxon>Spermatophyta</taxon>
        <taxon>Magnoliopsida</taxon>
        <taxon>eudicotyledons</taxon>
        <taxon>Gunneridae</taxon>
        <taxon>Pentapetalae</taxon>
        <taxon>rosids</taxon>
        <taxon>fabids</taxon>
        <taxon>Fabales</taxon>
        <taxon>Fabaceae</taxon>
        <taxon>Papilionoideae</taxon>
        <taxon>50 kb inversion clade</taxon>
        <taxon>NPAAA clade</taxon>
        <taxon>indigoferoid/millettioid clade</taxon>
        <taxon>Phaseoleae</taxon>
        <taxon>Glycine</taxon>
        <taxon>Glycine subgen. Soja</taxon>
    </lineage>
</organism>
<comment type="similarity">
    <text evidence="1">Belongs to the GST superfamily.</text>
</comment>
<feature type="domain" description="GST C-terminal" evidence="2">
    <location>
        <begin position="30"/>
        <end position="103"/>
    </location>
</feature>
<dbReference type="CDD" id="cd03185">
    <property type="entry name" value="GST_C_Tau"/>
    <property type="match status" value="1"/>
</dbReference>